<feature type="compositionally biased region" description="Acidic residues" evidence="8">
    <location>
        <begin position="247"/>
        <end position="256"/>
    </location>
</feature>
<feature type="region of interest" description="Disordered" evidence="8">
    <location>
        <begin position="226"/>
        <end position="256"/>
    </location>
</feature>
<evidence type="ECO:0000313" key="10">
    <source>
        <dbReference type="EMBL" id="KAK4320708.1"/>
    </source>
</evidence>
<comment type="subcellular location">
    <subcellularLocation>
        <location evidence="1">Nucleus</location>
    </subcellularLocation>
</comment>
<keyword evidence="3" id="KW-0677">Repeat</keyword>
<dbReference type="EMBL" id="JAWZYT010000641">
    <property type="protein sequence ID" value="KAK4320708.1"/>
    <property type="molecule type" value="Genomic_DNA"/>
</dbReference>
<feature type="domain" description="C2H2-type" evidence="9">
    <location>
        <begin position="14"/>
        <end position="41"/>
    </location>
</feature>
<keyword evidence="6" id="KW-0539">Nucleus</keyword>
<reference evidence="10" key="1">
    <citation type="submission" date="2023-11" db="EMBL/GenBank/DDBJ databases">
        <title>Genome assemblies of two species of porcelain crab, Petrolisthes cinctipes and Petrolisthes manimaculis (Anomura: Porcellanidae).</title>
        <authorList>
            <person name="Angst P."/>
        </authorList>
    </citation>
    <scope>NUCLEOTIDE SEQUENCE</scope>
    <source>
        <strain evidence="10">PB745_02</strain>
        <tissue evidence="10">Gill</tissue>
    </source>
</reference>
<dbReference type="SMART" id="SM00355">
    <property type="entry name" value="ZnF_C2H2"/>
    <property type="match status" value="6"/>
</dbReference>
<dbReference type="FunFam" id="3.30.160.60:FF:000446">
    <property type="entry name" value="Zinc finger protein"/>
    <property type="match status" value="1"/>
</dbReference>
<evidence type="ECO:0000259" key="9">
    <source>
        <dbReference type="PROSITE" id="PS50157"/>
    </source>
</evidence>
<evidence type="ECO:0000256" key="4">
    <source>
        <dbReference type="ARBA" id="ARBA00022771"/>
    </source>
</evidence>
<dbReference type="GO" id="GO:0000981">
    <property type="term" value="F:DNA-binding transcription factor activity, RNA polymerase II-specific"/>
    <property type="evidence" value="ECO:0007669"/>
    <property type="project" value="TreeGrafter"/>
</dbReference>
<feature type="domain" description="C2H2-type" evidence="9">
    <location>
        <begin position="127"/>
        <end position="155"/>
    </location>
</feature>
<dbReference type="AlphaFoldDB" id="A0AAE1Q6A8"/>
<evidence type="ECO:0000256" key="1">
    <source>
        <dbReference type="ARBA" id="ARBA00004123"/>
    </source>
</evidence>
<dbReference type="PROSITE" id="PS00028">
    <property type="entry name" value="ZINC_FINGER_C2H2_1"/>
    <property type="match status" value="6"/>
</dbReference>
<dbReference type="PANTHER" id="PTHR23226">
    <property type="entry name" value="ZINC FINGER AND SCAN DOMAIN-CONTAINING"/>
    <property type="match status" value="1"/>
</dbReference>
<dbReference type="SUPFAM" id="SSF57667">
    <property type="entry name" value="beta-beta-alpha zinc fingers"/>
    <property type="match status" value="3"/>
</dbReference>
<feature type="domain" description="C2H2-type" evidence="9">
    <location>
        <begin position="99"/>
        <end position="126"/>
    </location>
</feature>
<proteinExistence type="predicted"/>
<comment type="caution">
    <text evidence="10">The sequence shown here is derived from an EMBL/GenBank/DDBJ whole genome shotgun (WGS) entry which is preliminary data.</text>
</comment>
<feature type="domain" description="C2H2-type" evidence="9">
    <location>
        <begin position="69"/>
        <end position="96"/>
    </location>
</feature>
<keyword evidence="5" id="KW-0862">Zinc</keyword>
<keyword evidence="4 7" id="KW-0863">Zinc-finger</keyword>
<gene>
    <name evidence="10" type="ORF">Pmani_008416</name>
</gene>
<feature type="compositionally biased region" description="Polar residues" evidence="8">
    <location>
        <begin position="233"/>
        <end position="243"/>
    </location>
</feature>
<dbReference type="PROSITE" id="PS50157">
    <property type="entry name" value="ZINC_FINGER_C2H2_2"/>
    <property type="match status" value="6"/>
</dbReference>
<dbReference type="InterPro" id="IPR036236">
    <property type="entry name" value="Znf_C2H2_sf"/>
</dbReference>
<dbReference type="PANTHER" id="PTHR23226:SF416">
    <property type="entry name" value="FI01424P"/>
    <property type="match status" value="1"/>
</dbReference>
<sequence length="256" mass="29038">MARVHKINAESKVFPCPMCDRHFTSKTHLDIHLVSHGERSGGLWCSECGRKFVRPRSLQRHLAVHRRIFTCPTCSQTFPSARTLNTHTRTHDPTHATRLSCPECPQQFAYKSQLAIHRRVHTGERPYQCETCGKPFKRFQQCRAHQRMIHETQREACVECGKTFGGKTNLLRHRLMVHHHLKRWVYVVPELGSNGVSESLRAAVERVCEAERSKVEQVLASTCNGLKNPPPQSCSGTNASATTRDLDDPDEPTVVG</sequence>
<evidence type="ECO:0000256" key="6">
    <source>
        <dbReference type="ARBA" id="ARBA00023242"/>
    </source>
</evidence>
<evidence type="ECO:0000256" key="7">
    <source>
        <dbReference type="PROSITE-ProRule" id="PRU00042"/>
    </source>
</evidence>
<name>A0AAE1Q6A8_9EUCA</name>
<dbReference type="GO" id="GO:0000978">
    <property type="term" value="F:RNA polymerase II cis-regulatory region sequence-specific DNA binding"/>
    <property type="evidence" value="ECO:0007669"/>
    <property type="project" value="TreeGrafter"/>
</dbReference>
<protein>
    <recommendedName>
        <fullName evidence="9">C2H2-type domain-containing protein</fullName>
    </recommendedName>
</protein>
<dbReference type="GO" id="GO:0008270">
    <property type="term" value="F:zinc ion binding"/>
    <property type="evidence" value="ECO:0007669"/>
    <property type="project" value="UniProtKB-KW"/>
</dbReference>
<dbReference type="Proteomes" id="UP001292094">
    <property type="component" value="Unassembled WGS sequence"/>
</dbReference>
<feature type="domain" description="C2H2-type" evidence="9">
    <location>
        <begin position="43"/>
        <end position="65"/>
    </location>
</feature>
<feature type="domain" description="C2H2-type" evidence="9">
    <location>
        <begin position="155"/>
        <end position="183"/>
    </location>
</feature>
<accession>A0AAE1Q6A8</accession>
<evidence type="ECO:0000256" key="5">
    <source>
        <dbReference type="ARBA" id="ARBA00022833"/>
    </source>
</evidence>
<evidence type="ECO:0000313" key="11">
    <source>
        <dbReference type="Proteomes" id="UP001292094"/>
    </source>
</evidence>
<dbReference type="FunFam" id="3.30.160.60:FF:000688">
    <property type="entry name" value="zinc finger protein 197 isoform X1"/>
    <property type="match status" value="1"/>
</dbReference>
<dbReference type="Gene3D" id="3.30.160.60">
    <property type="entry name" value="Classic Zinc Finger"/>
    <property type="match status" value="5"/>
</dbReference>
<evidence type="ECO:0000256" key="8">
    <source>
        <dbReference type="SAM" id="MobiDB-lite"/>
    </source>
</evidence>
<dbReference type="InterPro" id="IPR013087">
    <property type="entry name" value="Znf_C2H2_type"/>
</dbReference>
<dbReference type="GO" id="GO:0005634">
    <property type="term" value="C:nucleus"/>
    <property type="evidence" value="ECO:0007669"/>
    <property type="project" value="UniProtKB-SubCell"/>
</dbReference>
<keyword evidence="2" id="KW-0479">Metal-binding</keyword>
<evidence type="ECO:0000256" key="2">
    <source>
        <dbReference type="ARBA" id="ARBA00022723"/>
    </source>
</evidence>
<keyword evidence="11" id="KW-1185">Reference proteome</keyword>
<dbReference type="Pfam" id="PF00096">
    <property type="entry name" value="zf-C2H2"/>
    <property type="match status" value="6"/>
</dbReference>
<evidence type="ECO:0000256" key="3">
    <source>
        <dbReference type="ARBA" id="ARBA00022737"/>
    </source>
</evidence>
<organism evidence="10 11">
    <name type="scientific">Petrolisthes manimaculis</name>
    <dbReference type="NCBI Taxonomy" id="1843537"/>
    <lineage>
        <taxon>Eukaryota</taxon>
        <taxon>Metazoa</taxon>
        <taxon>Ecdysozoa</taxon>
        <taxon>Arthropoda</taxon>
        <taxon>Crustacea</taxon>
        <taxon>Multicrustacea</taxon>
        <taxon>Malacostraca</taxon>
        <taxon>Eumalacostraca</taxon>
        <taxon>Eucarida</taxon>
        <taxon>Decapoda</taxon>
        <taxon>Pleocyemata</taxon>
        <taxon>Anomura</taxon>
        <taxon>Galatheoidea</taxon>
        <taxon>Porcellanidae</taxon>
        <taxon>Petrolisthes</taxon>
    </lineage>
</organism>